<evidence type="ECO:0000256" key="5">
    <source>
        <dbReference type="ARBA" id="ARBA00022737"/>
    </source>
</evidence>
<dbReference type="InterPro" id="IPR039421">
    <property type="entry name" value="Type_1_exporter"/>
</dbReference>
<dbReference type="GO" id="GO:0005743">
    <property type="term" value="C:mitochondrial inner membrane"/>
    <property type="evidence" value="ECO:0007669"/>
    <property type="project" value="TreeGrafter"/>
</dbReference>
<gene>
    <name evidence="9" type="ORF">RchiOBHm_Chr4g0427741</name>
</gene>
<evidence type="ECO:0000256" key="2">
    <source>
        <dbReference type="ARBA" id="ARBA00007577"/>
    </source>
</evidence>
<dbReference type="GO" id="GO:0016787">
    <property type="term" value="F:hydrolase activity"/>
    <property type="evidence" value="ECO:0007669"/>
    <property type="project" value="UniProtKB-KW"/>
</dbReference>
<keyword evidence="9" id="KW-0378">Hydrolase</keyword>
<evidence type="ECO:0000256" key="8">
    <source>
        <dbReference type="ARBA" id="ARBA00023180"/>
    </source>
</evidence>
<dbReference type="GO" id="GO:0015421">
    <property type="term" value="F:ABC-type oligopeptide transporter activity"/>
    <property type="evidence" value="ECO:0007669"/>
    <property type="project" value="TreeGrafter"/>
</dbReference>
<keyword evidence="3" id="KW-0813">Transport</keyword>
<evidence type="ECO:0000256" key="6">
    <source>
        <dbReference type="ARBA" id="ARBA00022989"/>
    </source>
</evidence>
<dbReference type="Gramene" id="PRQ39665">
    <property type="protein sequence ID" value="PRQ39665"/>
    <property type="gene ID" value="RchiOBHm_Chr4g0427741"/>
</dbReference>
<accession>A0A2P6QZQ5</accession>
<keyword evidence="8" id="KW-0325">Glycoprotein</keyword>
<comment type="subcellular location">
    <subcellularLocation>
        <location evidence="1">Membrane</location>
        <topology evidence="1">Multi-pass membrane protein</topology>
    </subcellularLocation>
</comment>
<evidence type="ECO:0000256" key="3">
    <source>
        <dbReference type="ARBA" id="ARBA00022448"/>
    </source>
</evidence>
<evidence type="ECO:0000256" key="1">
    <source>
        <dbReference type="ARBA" id="ARBA00004141"/>
    </source>
</evidence>
<evidence type="ECO:0000313" key="10">
    <source>
        <dbReference type="Proteomes" id="UP000238479"/>
    </source>
</evidence>
<dbReference type="AlphaFoldDB" id="A0A2P6QZQ5"/>
<proteinExistence type="inferred from homology"/>
<dbReference type="EC" id="3.6.3.44" evidence="9"/>
<evidence type="ECO:0000256" key="4">
    <source>
        <dbReference type="ARBA" id="ARBA00022692"/>
    </source>
</evidence>
<sequence length="201" mass="22097">MYGVCCYFFSLVFLLLACINWPVTWFLSLRLSFQSLFLVSFSLSLQTRSLSIYFQPCSCDLITQVGSMAEENPSVGDVITKQYTAPNKRSAVAAVSKECEQNISKSKEDGTNTVPYYKLFSFADSLDYLLMSVGTISAIGNGLCMPLMTIVTGDVIDSFGEIRNIKEVSNAVSKVALKFVYLALGAAAASFLRKYIACVPR</sequence>
<dbReference type="Gene3D" id="1.20.1560.10">
    <property type="entry name" value="ABC transporter type 1, transmembrane domain"/>
    <property type="match status" value="1"/>
</dbReference>
<comment type="caution">
    <text evidence="9">The sequence shown here is derived from an EMBL/GenBank/DDBJ whole genome shotgun (WGS) entry which is preliminary data.</text>
</comment>
<evidence type="ECO:0000313" key="9">
    <source>
        <dbReference type="EMBL" id="PRQ39665.1"/>
    </source>
</evidence>
<dbReference type="PANTHER" id="PTHR43394">
    <property type="entry name" value="ATP-DEPENDENT PERMEASE MDL1, MITOCHONDRIAL"/>
    <property type="match status" value="1"/>
</dbReference>
<keyword evidence="7" id="KW-0472">Membrane</keyword>
<protein>
    <submittedName>
        <fullName evidence="9">Putative xenobiotic-transporting ATPase</fullName>
        <ecNumber evidence="9">3.6.3.44</ecNumber>
    </submittedName>
</protein>
<dbReference type="GO" id="GO:0090374">
    <property type="term" value="P:oligopeptide export from mitochondrion"/>
    <property type="evidence" value="ECO:0007669"/>
    <property type="project" value="TreeGrafter"/>
</dbReference>
<keyword evidence="4" id="KW-0812">Transmembrane</keyword>
<evidence type="ECO:0000256" key="7">
    <source>
        <dbReference type="ARBA" id="ARBA00023136"/>
    </source>
</evidence>
<dbReference type="SUPFAM" id="SSF90123">
    <property type="entry name" value="ABC transporter transmembrane region"/>
    <property type="match status" value="1"/>
</dbReference>
<name>A0A2P6QZQ5_ROSCH</name>
<dbReference type="GO" id="GO:0005524">
    <property type="term" value="F:ATP binding"/>
    <property type="evidence" value="ECO:0007669"/>
    <property type="project" value="InterPro"/>
</dbReference>
<comment type="similarity">
    <text evidence="2">Belongs to the ABC transporter superfamily. ABCB family. Multidrug resistance exporter (TC 3.A.1.201) subfamily.</text>
</comment>
<dbReference type="InterPro" id="IPR036640">
    <property type="entry name" value="ABC1_TM_sf"/>
</dbReference>
<keyword evidence="5" id="KW-0677">Repeat</keyword>
<dbReference type="Proteomes" id="UP000238479">
    <property type="component" value="Chromosome 4"/>
</dbReference>
<dbReference type="EMBL" id="PDCK01000042">
    <property type="protein sequence ID" value="PRQ39665.1"/>
    <property type="molecule type" value="Genomic_DNA"/>
</dbReference>
<organism evidence="9 10">
    <name type="scientific">Rosa chinensis</name>
    <name type="common">China rose</name>
    <dbReference type="NCBI Taxonomy" id="74649"/>
    <lineage>
        <taxon>Eukaryota</taxon>
        <taxon>Viridiplantae</taxon>
        <taxon>Streptophyta</taxon>
        <taxon>Embryophyta</taxon>
        <taxon>Tracheophyta</taxon>
        <taxon>Spermatophyta</taxon>
        <taxon>Magnoliopsida</taxon>
        <taxon>eudicotyledons</taxon>
        <taxon>Gunneridae</taxon>
        <taxon>Pentapetalae</taxon>
        <taxon>rosids</taxon>
        <taxon>fabids</taxon>
        <taxon>Rosales</taxon>
        <taxon>Rosaceae</taxon>
        <taxon>Rosoideae</taxon>
        <taxon>Rosoideae incertae sedis</taxon>
        <taxon>Rosa</taxon>
    </lineage>
</organism>
<reference evidence="9 10" key="1">
    <citation type="journal article" date="2018" name="Nat. Genet.">
        <title>The Rosa genome provides new insights in the design of modern roses.</title>
        <authorList>
            <person name="Bendahmane M."/>
        </authorList>
    </citation>
    <scope>NUCLEOTIDE SEQUENCE [LARGE SCALE GENOMIC DNA]</scope>
    <source>
        <strain evidence="10">cv. Old Blush</strain>
    </source>
</reference>
<keyword evidence="6" id="KW-1133">Transmembrane helix</keyword>
<dbReference type="PANTHER" id="PTHR43394:SF16">
    <property type="entry name" value="ABC TRANSPORTER B FAMILY MEMBER 4-LIKE ISOFORM X1"/>
    <property type="match status" value="1"/>
</dbReference>
<keyword evidence="10" id="KW-1185">Reference proteome</keyword>